<reference evidence="6 7" key="1">
    <citation type="submission" date="2023-07" db="EMBL/GenBank/DDBJ databases">
        <title>Sorghum-associated microbial communities from plants grown in Nebraska, USA.</title>
        <authorList>
            <person name="Schachtman D."/>
        </authorList>
    </citation>
    <scope>NUCLEOTIDE SEQUENCE [LARGE SCALE GENOMIC DNA]</scope>
    <source>
        <strain evidence="6 7">4249</strain>
    </source>
</reference>
<dbReference type="PANTHER" id="PTHR23150:SF36">
    <property type="entry name" value="HERCYNINE OXYGENASE"/>
    <property type="match status" value="1"/>
</dbReference>
<name>A0ABU1WMM0_9BURK</name>
<evidence type="ECO:0000259" key="5">
    <source>
        <dbReference type="Pfam" id="PF12867"/>
    </source>
</evidence>
<keyword evidence="1" id="KW-0560">Oxidoreductase</keyword>
<keyword evidence="7" id="KW-1185">Reference proteome</keyword>
<comment type="pathway">
    <text evidence="3">Amino-acid biosynthesis; ergothioneine biosynthesis.</text>
</comment>
<dbReference type="InterPro" id="IPR005532">
    <property type="entry name" value="SUMF_dom"/>
</dbReference>
<comment type="caution">
    <text evidence="6">The sequence shown here is derived from an EMBL/GenBank/DDBJ whole genome shotgun (WGS) entry which is preliminary data.</text>
</comment>
<dbReference type="InterPro" id="IPR017806">
    <property type="entry name" value="EgtB"/>
</dbReference>
<keyword evidence="2" id="KW-0408">Iron</keyword>
<organism evidence="6 7">
    <name type="scientific">Hydrogenophaga palleronii</name>
    <dbReference type="NCBI Taxonomy" id="65655"/>
    <lineage>
        <taxon>Bacteria</taxon>
        <taxon>Pseudomonadati</taxon>
        <taxon>Pseudomonadota</taxon>
        <taxon>Betaproteobacteria</taxon>
        <taxon>Burkholderiales</taxon>
        <taxon>Comamonadaceae</taxon>
        <taxon>Hydrogenophaga</taxon>
    </lineage>
</organism>
<dbReference type="Pfam" id="PF03781">
    <property type="entry name" value="FGE-sulfatase"/>
    <property type="match status" value="1"/>
</dbReference>
<dbReference type="Pfam" id="PF12867">
    <property type="entry name" value="DinB_2"/>
    <property type="match status" value="1"/>
</dbReference>
<dbReference type="InterPro" id="IPR034660">
    <property type="entry name" value="DinB/YfiT-like"/>
</dbReference>
<dbReference type="InterPro" id="IPR016187">
    <property type="entry name" value="CTDL_fold"/>
</dbReference>
<evidence type="ECO:0000313" key="7">
    <source>
        <dbReference type="Proteomes" id="UP001265700"/>
    </source>
</evidence>
<dbReference type="Proteomes" id="UP001265700">
    <property type="component" value="Unassembled WGS sequence"/>
</dbReference>
<evidence type="ECO:0000256" key="2">
    <source>
        <dbReference type="ARBA" id="ARBA00023004"/>
    </source>
</evidence>
<evidence type="ECO:0000256" key="3">
    <source>
        <dbReference type="ARBA" id="ARBA00037882"/>
    </source>
</evidence>
<gene>
    <name evidence="6" type="ORF">J2W49_002493</name>
</gene>
<dbReference type="InterPro" id="IPR024775">
    <property type="entry name" value="DinB-like"/>
</dbReference>
<accession>A0ABU1WMM0</accession>
<dbReference type="NCBIfam" id="TIGR03440">
    <property type="entry name" value="egtB_TIGR03440"/>
    <property type="match status" value="1"/>
</dbReference>
<protein>
    <submittedName>
        <fullName evidence="6">Ergothioneine biosynthesis protein EgtB</fullName>
    </submittedName>
</protein>
<evidence type="ECO:0000256" key="1">
    <source>
        <dbReference type="ARBA" id="ARBA00023002"/>
    </source>
</evidence>
<evidence type="ECO:0000259" key="4">
    <source>
        <dbReference type="Pfam" id="PF03781"/>
    </source>
</evidence>
<proteinExistence type="predicted"/>
<feature type="domain" description="Sulfatase-modifying factor enzyme-like" evidence="4">
    <location>
        <begin position="177"/>
        <end position="425"/>
    </location>
</feature>
<evidence type="ECO:0000313" key="6">
    <source>
        <dbReference type="EMBL" id="MDR7150535.1"/>
    </source>
</evidence>
<dbReference type="SUPFAM" id="SSF109854">
    <property type="entry name" value="DinB/YfiT-like putative metalloenzymes"/>
    <property type="match status" value="1"/>
</dbReference>
<dbReference type="InterPro" id="IPR051043">
    <property type="entry name" value="Sulfatase_Mod_Factor_Kinase"/>
</dbReference>
<sequence length="427" mass="48116">MPSAHRTALAHHYQTVRERSLALAAPLSPEDCQAQSMPDASPVKWHLAHVTWFFETFVLEAFEPGFEPFHPAFRVLYNSYYNGVGEQFTRHQRGLVTRPDLAEVKAWRAQVDERVLRLIAQTENAEALRLIELGLHHEQQHQELLLTDLKHLLSINPLQPAYLPAWPLARVSAVPARWVEMEGGLVEVGHTGSGFAFDNESPRHRQWLAPHALMNRPVTHGEWLDFVHDGGYTDPRWWLSAGWDWVRSQRIEAPLYWTLPGGASEPVRVFTLHGTVSLDPHTPVTHISYFEADAFARWASATRSEWAGARLPLEGEWEASAAQQPMQGSFQESGALHPMPCREGGGGLLQMFGDVWEWTASSYSAYPGFAPSEGAVGEYNGKFMVNQYVLRGGSCATPASHIRASYRNFFPTDARWQFTGLRLARSM</sequence>
<dbReference type="InterPro" id="IPR042095">
    <property type="entry name" value="SUMF_sf"/>
</dbReference>
<feature type="domain" description="DinB-like" evidence="5">
    <location>
        <begin position="13"/>
        <end position="143"/>
    </location>
</feature>
<dbReference type="RefSeq" id="WP_310316132.1">
    <property type="nucleotide sequence ID" value="NZ_JAVDWU010000004.1"/>
</dbReference>
<dbReference type="EMBL" id="JAVDWU010000004">
    <property type="protein sequence ID" value="MDR7150535.1"/>
    <property type="molecule type" value="Genomic_DNA"/>
</dbReference>
<dbReference type="SUPFAM" id="SSF56436">
    <property type="entry name" value="C-type lectin-like"/>
    <property type="match status" value="1"/>
</dbReference>
<dbReference type="PANTHER" id="PTHR23150">
    <property type="entry name" value="SULFATASE MODIFYING FACTOR 1, 2"/>
    <property type="match status" value="1"/>
</dbReference>
<dbReference type="Gene3D" id="3.90.1580.10">
    <property type="entry name" value="paralog of FGE (formylglycine-generating enzyme)"/>
    <property type="match status" value="1"/>
</dbReference>